<proteinExistence type="predicted"/>
<protein>
    <submittedName>
        <fullName evidence="4">Transcriptional regulator, MerR family</fullName>
    </submittedName>
</protein>
<keyword evidence="5" id="KW-1185">Reference proteome</keyword>
<dbReference type="GO" id="GO:0003677">
    <property type="term" value="F:DNA binding"/>
    <property type="evidence" value="ECO:0007669"/>
    <property type="project" value="UniProtKB-KW"/>
</dbReference>
<evidence type="ECO:0000313" key="4">
    <source>
        <dbReference type="EMBL" id="ETO40105.1"/>
    </source>
</evidence>
<dbReference type="RefSeq" id="WP_009166620.1">
    <property type="nucleotide sequence ID" value="NZ_ALXG01000040.1"/>
</dbReference>
<feature type="coiled-coil region" evidence="2">
    <location>
        <begin position="80"/>
        <end position="114"/>
    </location>
</feature>
<sequence length="117" mass="13705">MKISEVAQKYHLTAVTLRYYERAGLIPPVERVGGKRNYRETDLQWIAFIKCMRQVRIPVKTLAEYTKLFMDGCQTKPLRRKILSDELARLTCQKQDLQATINQLQQKLSAYDRGEID</sequence>
<dbReference type="InterPro" id="IPR000551">
    <property type="entry name" value="MerR-type_HTH_dom"/>
</dbReference>
<dbReference type="SMART" id="SM00422">
    <property type="entry name" value="HTH_MERR"/>
    <property type="match status" value="1"/>
</dbReference>
<dbReference type="PATRIC" id="fig|1221538.3.peg.995"/>
<accession>W9EGI8</accession>
<dbReference type="AlphaFoldDB" id="W9EGI8"/>
<evidence type="ECO:0000313" key="5">
    <source>
        <dbReference type="Proteomes" id="UP000019474"/>
    </source>
</evidence>
<dbReference type="InterPro" id="IPR009061">
    <property type="entry name" value="DNA-bd_dom_put_sf"/>
</dbReference>
<keyword evidence="2" id="KW-0175">Coiled coil</keyword>
<dbReference type="SUPFAM" id="SSF46955">
    <property type="entry name" value="Putative DNA-binding domain"/>
    <property type="match status" value="1"/>
</dbReference>
<gene>
    <name evidence="4" type="ORF">B808_989</name>
</gene>
<organism evidence="4 5">
    <name type="scientific">Fructilactobacillus florum 8D</name>
    <dbReference type="NCBI Taxonomy" id="1221538"/>
    <lineage>
        <taxon>Bacteria</taxon>
        <taxon>Bacillati</taxon>
        <taxon>Bacillota</taxon>
        <taxon>Bacilli</taxon>
        <taxon>Lactobacillales</taxon>
        <taxon>Lactobacillaceae</taxon>
        <taxon>Fructilactobacillus</taxon>
    </lineage>
</organism>
<dbReference type="CDD" id="cd01109">
    <property type="entry name" value="HTH_YyaN"/>
    <property type="match status" value="1"/>
</dbReference>
<evidence type="ECO:0000259" key="3">
    <source>
        <dbReference type="PROSITE" id="PS50937"/>
    </source>
</evidence>
<reference evidence="4 5" key="1">
    <citation type="submission" date="2012-08" db="EMBL/GenBank/DDBJ databases">
        <title>Genome sequencing of Lactobacillus florum 8D.</title>
        <authorList>
            <person name="Kim E.B."/>
            <person name="Marco M.L."/>
        </authorList>
    </citation>
    <scope>NUCLEOTIDE SEQUENCE [LARGE SCALE GENOMIC DNA]</scope>
    <source>
        <strain evidence="4 5">8D</strain>
    </source>
</reference>
<dbReference type="PANTHER" id="PTHR30204">
    <property type="entry name" value="REDOX-CYCLING DRUG-SENSING TRANSCRIPTIONAL ACTIVATOR SOXR"/>
    <property type="match status" value="1"/>
</dbReference>
<dbReference type="InterPro" id="IPR047057">
    <property type="entry name" value="MerR_fam"/>
</dbReference>
<dbReference type="EMBL" id="ALXG01000040">
    <property type="protein sequence ID" value="ETO40105.1"/>
    <property type="molecule type" value="Genomic_DNA"/>
</dbReference>
<feature type="domain" description="HTH merR-type" evidence="3">
    <location>
        <begin position="1"/>
        <end position="68"/>
    </location>
</feature>
<dbReference type="Pfam" id="PF13411">
    <property type="entry name" value="MerR_1"/>
    <property type="match status" value="1"/>
</dbReference>
<dbReference type="GO" id="GO:0003700">
    <property type="term" value="F:DNA-binding transcription factor activity"/>
    <property type="evidence" value="ECO:0007669"/>
    <property type="project" value="InterPro"/>
</dbReference>
<evidence type="ECO:0000256" key="2">
    <source>
        <dbReference type="SAM" id="Coils"/>
    </source>
</evidence>
<dbReference type="PANTHER" id="PTHR30204:SF98">
    <property type="entry name" value="HTH-TYPE TRANSCRIPTIONAL REGULATOR ADHR"/>
    <property type="match status" value="1"/>
</dbReference>
<dbReference type="Gene3D" id="1.10.1660.10">
    <property type="match status" value="1"/>
</dbReference>
<evidence type="ECO:0000256" key="1">
    <source>
        <dbReference type="ARBA" id="ARBA00023125"/>
    </source>
</evidence>
<comment type="caution">
    <text evidence="4">The sequence shown here is derived from an EMBL/GenBank/DDBJ whole genome shotgun (WGS) entry which is preliminary data.</text>
</comment>
<dbReference type="PROSITE" id="PS50937">
    <property type="entry name" value="HTH_MERR_2"/>
    <property type="match status" value="1"/>
</dbReference>
<dbReference type="Proteomes" id="UP000019474">
    <property type="component" value="Unassembled WGS sequence"/>
</dbReference>
<keyword evidence="1" id="KW-0238">DNA-binding</keyword>
<name>W9EGI8_9LACO</name>